<evidence type="ECO:0000256" key="5">
    <source>
        <dbReference type="ARBA" id="ARBA00022777"/>
    </source>
</evidence>
<evidence type="ECO:0000256" key="7">
    <source>
        <dbReference type="PROSITE-ProRule" id="PRU00781"/>
    </source>
</evidence>
<keyword evidence="3" id="KW-0677">Repeat</keyword>
<dbReference type="InterPro" id="IPR023610">
    <property type="entry name" value="PInositol-4/5-P-5/4-kinase"/>
</dbReference>
<dbReference type="SUPFAM" id="SSF82185">
    <property type="entry name" value="Histone H3 K4-specific methyltransferase SET7/9 N-terminal domain"/>
    <property type="match status" value="2"/>
</dbReference>
<dbReference type="PIRSF" id="PIRSF037274">
    <property type="entry name" value="PIP5K_plant_prd"/>
    <property type="match status" value="1"/>
</dbReference>
<dbReference type="AlphaFoldDB" id="A0A8T2V8D9"/>
<gene>
    <name evidence="10" type="ORF">KP509_03G068600</name>
</gene>
<evidence type="ECO:0000256" key="1">
    <source>
        <dbReference type="ARBA" id="ARBA00012172"/>
    </source>
</evidence>
<dbReference type="InterPro" id="IPR002498">
    <property type="entry name" value="PInositol-4-P-4/5-kinase_core"/>
</dbReference>
<dbReference type="InterPro" id="IPR003409">
    <property type="entry name" value="MORN"/>
</dbReference>
<evidence type="ECO:0000256" key="3">
    <source>
        <dbReference type="ARBA" id="ARBA00022737"/>
    </source>
</evidence>
<dbReference type="Gene3D" id="3.30.800.10">
    <property type="entry name" value="Phosphatidylinositol Phosphate Kinase II Beta"/>
    <property type="match status" value="1"/>
</dbReference>
<keyword evidence="5 7" id="KW-0418">Kinase</keyword>
<evidence type="ECO:0000259" key="9">
    <source>
        <dbReference type="PROSITE" id="PS51455"/>
    </source>
</evidence>
<evidence type="ECO:0000256" key="2">
    <source>
        <dbReference type="ARBA" id="ARBA00022679"/>
    </source>
</evidence>
<dbReference type="InterPro" id="IPR027484">
    <property type="entry name" value="PInositol-4-P-5-kinase_N"/>
</dbReference>
<dbReference type="PANTHER" id="PTHR23086">
    <property type="entry name" value="PHOSPHATIDYLINOSITOL-4-PHOSPHATE 5-KINASE"/>
    <property type="match status" value="1"/>
</dbReference>
<dbReference type="GO" id="GO:0005524">
    <property type="term" value="F:ATP binding"/>
    <property type="evidence" value="ECO:0007669"/>
    <property type="project" value="UniProtKB-UniRule"/>
</dbReference>
<protein>
    <recommendedName>
        <fullName evidence="1">1-phosphatidylinositol-4-phosphate 5-kinase</fullName>
        <ecNumber evidence="1">2.7.1.68</ecNumber>
    </recommendedName>
</protein>
<comment type="caution">
    <text evidence="10">The sequence shown here is derived from an EMBL/GenBank/DDBJ whole genome shotgun (WGS) entry which is preliminary data.</text>
</comment>
<proteinExistence type="predicted"/>
<evidence type="ECO:0000313" key="10">
    <source>
        <dbReference type="EMBL" id="KAH7442063.1"/>
    </source>
</evidence>
<accession>A0A8T2V8D9</accession>
<keyword evidence="2 7" id="KW-0808">Transferase</keyword>
<dbReference type="SMART" id="SM00698">
    <property type="entry name" value="MORN"/>
    <property type="match status" value="7"/>
</dbReference>
<evidence type="ECO:0000256" key="8">
    <source>
        <dbReference type="SAM" id="MobiDB-lite"/>
    </source>
</evidence>
<dbReference type="Gene3D" id="2.20.110.10">
    <property type="entry name" value="Histone H3 K4-specific methyltransferase SET7/9 N-terminal domain"/>
    <property type="match status" value="4"/>
</dbReference>
<dbReference type="InterPro" id="IPR027483">
    <property type="entry name" value="PInositol-4-P-4/5-kinase_C_sf"/>
</dbReference>
<dbReference type="Gene3D" id="3.30.810.10">
    <property type="entry name" value="2-Layer Sandwich"/>
    <property type="match status" value="1"/>
</dbReference>
<name>A0A8T2V8D9_CERRI</name>
<organism evidence="10 11">
    <name type="scientific">Ceratopteris richardii</name>
    <name type="common">Triangle waterfern</name>
    <dbReference type="NCBI Taxonomy" id="49495"/>
    <lineage>
        <taxon>Eukaryota</taxon>
        <taxon>Viridiplantae</taxon>
        <taxon>Streptophyta</taxon>
        <taxon>Embryophyta</taxon>
        <taxon>Tracheophyta</taxon>
        <taxon>Polypodiopsida</taxon>
        <taxon>Polypodiidae</taxon>
        <taxon>Polypodiales</taxon>
        <taxon>Pteridineae</taxon>
        <taxon>Pteridaceae</taxon>
        <taxon>Parkerioideae</taxon>
        <taxon>Ceratopteris</taxon>
    </lineage>
</organism>
<dbReference type="PANTHER" id="PTHR23086:SF8">
    <property type="entry name" value="PHOSPHATIDYLINOSITOL 5-PHOSPHATE 4-KINASE, ISOFORM A"/>
    <property type="match status" value="1"/>
</dbReference>
<dbReference type="Proteomes" id="UP000825935">
    <property type="component" value="Chromosome 3"/>
</dbReference>
<feature type="region of interest" description="Disordered" evidence="8">
    <location>
        <begin position="295"/>
        <end position="314"/>
    </location>
</feature>
<dbReference type="CDD" id="cd17302">
    <property type="entry name" value="PIPKc_AtPIP5K_like"/>
    <property type="match status" value="1"/>
</dbReference>
<dbReference type="GO" id="GO:0005886">
    <property type="term" value="C:plasma membrane"/>
    <property type="evidence" value="ECO:0007669"/>
    <property type="project" value="TreeGrafter"/>
</dbReference>
<dbReference type="PROSITE" id="PS51455">
    <property type="entry name" value="PIPK"/>
    <property type="match status" value="1"/>
</dbReference>
<feature type="domain" description="PIPK" evidence="9">
    <location>
        <begin position="405"/>
        <end position="822"/>
    </location>
</feature>
<dbReference type="InterPro" id="IPR017163">
    <property type="entry name" value="PIno-4-P-5_kinase_pln"/>
</dbReference>
<dbReference type="Pfam" id="PF01504">
    <property type="entry name" value="PIP5K"/>
    <property type="match status" value="1"/>
</dbReference>
<evidence type="ECO:0000256" key="6">
    <source>
        <dbReference type="ARBA" id="ARBA00022840"/>
    </source>
</evidence>
<dbReference type="SMART" id="SM00330">
    <property type="entry name" value="PIPKc"/>
    <property type="match status" value="1"/>
</dbReference>
<reference evidence="10" key="1">
    <citation type="submission" date="2021-08" db="EMBL/GenBank/DDBJ databases">
        <title>WGS assembly of Ceratopteris richardii.</title>
        <authorList>
            <person name="Marchant D.B."/>
            <person name="Chen G."/>
            <person name="Jenkins J."/>
            <person name="Shu S."/>
            <person name="Leebens-Mack J."/>
            <person name="Grimwood J."/>
            <person name="Schmutz J."/>
            <person name="Soltis P."/>
            <person name="Soltis D."/>
            <person name="Chen Z.-H."/>
        </authorList>
    </citation>
    <scope>NUCLEOTIDE SEQUENCE</scope>
    <source>
        <strain evidence="10">Whitten #5841</strain>
        <tissue evidence="10">Leaf</tissue>
    </source>
</reference>
<dbReference type="GO" id="GO:0046854">
    <property type="term" value="P:phosphatidylinositol phosphate biosynthetic process"/>
    <property type="evidence" value="ECO:0007669"/>
    <property type="project" value="TreeGrafter"/>
</dbReference>
<dbReference type="SUPFAM" id="SSF56104">
    <property type="entry name" value="SAICAR synthase-like"/>
    <property type="match status" value="1"/>
</dbReference>
<sequence length="828" mass="93378">MGLCNIAVHMFDIGIRAQGNSVSPLSPDEKSPDKGCGLFNSVRFTAQNAEENDTFRDHLFPNGDVYVGFWKGKLPDGIGKYLWKDGCMYEGEWRKGKMSGKGKMFWPSGASYQGDFLAGFINGFGSYTGADGSTYTGSWFLNERRGFGTKVYPNGDFYEGSWNNGVQEGEGKYAWKDGDLYVGEWRSGFKTGRGTMKWACGDKYDGQWLHGLPHSRGVFTRKNTGTYIGTWRGFKDAWGSFIPSGSLSSFERKDVNKGMKSDSPMILSAKGGLPFPEAQEDTSKDMLPGTRLFQERSTISESSTSSESGLEDSSYSFLSPGDSLDFFFTEDHDAYDVKGPENFSHRRNSTEEDFHVSPVFSKHYVQGVFDGEDVKEGSSQSTHMLLQTQNEHFASDHKKPGERISKGHRKYELMMSLQLGIRYTIGKKNCEQSCDISVADFGRRARVELSFPKQGSQLTPPHQSADFRWKDYCPAVFRHLRELFKIDTAEYLMSICGDDGLRQLSSSGKSGSIFYISHDGRFLIKTVRKPEGKVLLGMLRNYYNYLQTNENTLITKFYGLHRIKPAGGRKVRFVVMGNIFRTDLCIDKRFDLKGSSYGRSVQKLKIDESTTLKDLDLDFVFLLRSYQRDILLRQVESDCKFLESEHIMDYSLLLGLHFQTSQIQLPGLKKSKFPSGPKEIAKGRTQMEEVNEAADMDFPDAANLILAPCESTGGSFSPHLQSKACSLEEQENTRLGIRQCVNMPVMANKKPPFEGKALLSRQQGEARDVLLYFGIIDILQKYNMGKKLEHAYKSLHHDPLSISAVDPSSYSHRFQNFIRKIFVEHTAG</sequence>
<dbReference type="OrthoDB" id="20783at2759"/>
<dbReference type="Pfam" id="PF02493">
    <property type="entry name" value="MORN"/>
    <property type="match status" value="7"/>
</dbReference>
<dbReference type="GO" id="GO:0016308">
    <property type="term" value="F:1-phosphatidylinositol-4-phosphate 5-kinase activity"/>
    <property type="evidence" value="ECO:0007669"/>
    <property type="project" value="UniProtKB-EC"/>
</dbReference>
<keyword evidence="11" id="KW-1185">Reference proteome</keyword>
<keyword evidence="6 7" id="KW-0067">ATP-binding</keyword>
<evidence type="ECO:0000256" key="4">
    <source>
        <dbReference type="ARBA" id="ARBA00022741"/>
    </source>
</evidence>
<dbReference type="EMBL" id="CM035408">
    <property type="protein sequence ID" value="KAH7442063.1"/>
    <property type="molecule type" value="Genomic_DNA"/>
</dbReference>
<dbReference type="EC" id="2.7.1.68" evidence="1"/>
<evidence type="ECO:0000313" key="11">
    <source>
        <dbReference type="Proteomes" id="UP000825935"/>
    </source>
</evidence>
<keyword evidence="4 7" id="KW-0547">Nucleotide-binding</keyword>